<dbReference type="SUPFAM" id="SSF56219">
    <property type="entry name" value="DNase I-like"/>
    <property type="match status" value="1"/>
</dbReference>
<dbReference type="InterPro" id="IPR036691">
    <property type="entry name" value="Endo/exonu/phosph_ase_sf"/>
</dbReference>
<proteinExistence type="predicted"/>
<organism evidence="1 2">
    <name type="scientific">Drosophila albomicans</name>
    <name type="common">Fruit fly</name>
    <dbReference type="NCBI Taxonomy" id="7291"/>
    <lineage>
        <taxon>Eukaryota</taxon>
        <taxon>Metazoa</taxon>
        <taxon>Ecdysozoa</taxon>
        <taxon>Arthropoda</taxon>
        <taxon>Hexapoda</taxon>
        <taxon>Insecta</taxon>
        <taxon>Pterygota</taxon>
        <taxon>Neoptera</taxon>
        <taxon>Endopterygota</taxon>
        <taxon>Diptera</taxon>
        <taxon>Brachycera</taxon>
        <taxon>Muscomorpha</taxon>
        <taxon>Ephydroidea</taxon>
        <taxon>Drosophilidae</taxon>
        <taxon>Drosophila</taxon>
    </lineage>
</organism>
<reference evidence="2" key="1">
    <citation type="submission" date="2025-08" db="UniProtKB">
        <authorList>
            <consortium name="RefSeq"/>
        </authorList>
    </citation>
    <scope>IDENTIFICATION</scope>
    <source>
        <strain evidence="2">15112-1751.03</strain>
        <tissue evidence="2">Whole Adult</tissue>
    </source>
</reference>
<gene>
    <name evidence="2" type="primary">LOC127565228</name>
</gene>
<dbReference type="AlphaFoldDB" id="A0A9C6SZJ4"/>
<sequence>MSVLQLNLHKSKTASAELLLALEEVSAYAALVQEPWIASGNTVAGLKSLNYDLYVPTLVSRSRTAILVKKGLKAHLLPNYSNDDLTVVVLESREGCLLLASCYMAHDMPAPPDELRRLVDMVCSSNKHLIIGTDSNAHHSVWGSPDINDRAPMMGSKHRLLLGCPYYRLARWYFDSQKHQVSRTEGATELVAQNLTWT</sequence>
<dbReference type="RefSeq" id="XP_051858753.1">
    <property type="nucleotide sequence ID" value="XM_052002793.1"/>
</dbReference>
<evidence type="ECO:0000313" key="1">
    <source>
        <dbReference type="Proteomes" id="UP000515160"/>
    </source>
</evidence>
<dbReference type="Proteomes" id="UP000515160">
    <property type="component" value="Chromosome 2L"/>
</dbReference>
<name>A0A9C6SZJ4_DROAB</name>
<dbReference type="GeneID" id="127565228"/>
<dbReference type="OrthoDB" id="5984724at2759"/>
<keyword evidence="1" id="KW-1185">Reference proteome</keyword>
<dbReference type="Gene3D" id="3.60.10.10">
    <property type="entry name" value="Endonuclease/exonuclease/phosphatase"/>
    <property type="match status" value="1"/>
</dbReference>
<evidence type="ECO:0000313" key="2">
    <source>
        <dbReference type="RefSeq" id="XP_051858753.1"/>
    </source>
</evidence>
<accession>A0A9C6SZJ4</accession>
<protein>
    <submittedName>
        <fullName evidence="2">Uncharacterized protein LOC127565228</fullName>
    </submittedName>
</protein>